<dbReference type="EMBL" id="JBHSDK010000012">
    <property type="protein sequence ID" value="MFC4335132.1"/>
    <property type="molecule type" value="Genomic_DNA"/>
</dbReference>
<keyword evidence="5 8" id="KW-1133">Transmembrane helix</keyword>
<organism evidence="9 10">
    <name type="scientific">Salininema proteolyticum</name>
    <dbReference type="NCBI Taxonomy" id="1607685"/>
    <lineage>
        <taxon>Bacteria</taxon>
        <taxon>Bacillati</taxon>
        <taxon>Actinomycetota</taxon>
        <taxon>Actinomycetes</taxon>
        <taxon>Glycomycetales</taxon>
        <taxon>Glycomycetaceae</taxon>
        <taxon>Salininema</taxon>
    </lineage>
</organism>
<name>A0ABV8TXB8_9ACTN</name>
<feature type="transmembrane region" description="Helical" evidence="8">
    <location>
        <begin position="318"/>
        <end position="334"/>
    </location>
</feature>
<feature type="transmembrane region" description="Helical" evidence="8">
    <location>
        <begin position="384"/>
        <end position="401"/>
    </location>
</feature>
<dbReference type="CDD" id="cd06173">
    <property type="entry name" value="MFS_MefA_like"/>
    <property type="match status" value="1"/>
</dbReference>
<dbReference type="SUPFAM" id="SSF103473">
    <property type="entry name" value="MFS general substrate transporter"/>
    <property type="match status" value="1"/>
</dbReference>
<dbReference type="PANTHER" id="PTHR23513">
    <property type="entry name" value="INTEGRAL MEMBRANE EFFLUX PROTEIN-RELATED"/>
    <property type="match status" value="1"/>
</dbReference>
<keyword evidence="2" id="KW-0813">Transport</keyword>
<comment type="subcellular location">
    <subcellularLocation>
        <location evidence="1">Cell membrane</location>
        <topology evidence="1">Multi-pass membrane protein</topology>
    </subcellularLocation>
</comment>
<evidence type="ECO:0000256" key="3">
    <source>
        <dbReference type="ARBA" id="ARBA00022475"/>
    </source>
</evidence>
<dbReference type="InterPro" id="IPR036259">
    <property type="entry name" value="MFS_trans_sf"/>
</dbReference>
<evidence type="ECO:0000256" key="2">
    <source>
        <dbReference type="ARBA" id="ARBA00022448"/>
    </source>
</evidence>
<evidence type="ECO:0000256" key="5">
    <source>
        <dbReference type="ARBA" id="ARBA00022989"/>
    </source>
</evidence>
<feature type="transmembrane region" description="Helical" evidence="8">
    <location>
        <begin position="355"/>
        <end position="378"/>
    </location>
</feature>
<reference evidence="10" key="1">
    <citation type="journal article" date="2019" name="Int. J. Syst. Evol. Microbiol.">
        <title>The Global Catalogue of Microorganisms (GCM) 10K type strain sequencing project: providing services to taxonomists for standard genome sequencing and annotation.</title>
        <authorList>
            <consortium name="The Broad Institute Genomics Platform"/>
            <consortium name="The Broad Institute Genome Sequencing Center for Infectious Disease"/>
            <person name="Wu L."/>
            <person name="Ma J."/>
        </authorList>
    </citation>
    <scope>NUCLEOTIDE SEQUENCE [LARGE SCALE GENOMIC DNA]</scope>
    <source>
        <strain evidence="10">IBRC-M 10908</strain>
    </source>
</reference>
<evidence type="ECO:0000256" key="8">
    <source>
        <dbReference type="SAM" id="Phobius"/>
    </source>
</evidence>
<feature type="transmembrane region" description="Helical" evidence="8">
    <location>
        <begin position="295"/>
        <end position="312"/>
    </location>
</feature>
<feature type="transmembrane region" description="Helical" evidence="8">
    <location>
        <begin position="264"/>
        <end position="283"/>
    </location>
</feature>
<dbReference type="PANTHER" id="PTHR23513:SF11">
    <property type="entry name" value="STAPHYLOFERRIN A TRANSPORTER"/>
    <property type="match status" value="1"/>
</dbReference>
<feature type="region of interest" description="Disordered" evidence="7">
    <location>
        <begin position="405"/>
        <end position="435"/>
    </location>
</feature>
<dbReference type="RefSeq" id="WP_380619520.1">
    <property type="nucleotide sequence ID" value="NZ_JBHSDK010000012.1"/>
</dbReference>
<feature type="transmembrane region" description="Helical" evidence="8">
    <location>
        <begin position="21"/>
        <end position="47"/>
    </location>
</feature>
<feature type="transmembrane region" description="Helical" evidence="8">
    <location>
        <begin position="87"/>
        <end position="107"/>
    </location>
</feature>
<keyword evidence="10" id="KW-1185">Reference proteome</keyword>
<evidence type="ECO:0000256" key="6">
    <source>
        <dbReference type="ARBA" id="ARBA00023136"/>
    </source>
</evidence>
<proteinExistence type="predicted"/>
<keyword evidence="6 8" id="KW-0472">Membrane</keyword>
<evidence type="ECO:0000256" key="1">
    <source>
        <dbReference type="ARBA" id="ARBA00004651"/>
    </source>
</evidence>
<keyword evidence="3" id="KW-1003">Cell membrane</keyword>
<dbReference type="InterPro" id="IPR010290">
    <property type="entry name" value="TM_effector"/>
</dbReference>
<accession>A0ABV8TXB8</accession>
<keyword evidence="4 8" id="KW-0812">Transmembrane</keyword>
<feature type="transmembrane region" description="Helical" evidence="8">
    <location>
        <begin position="53"/>
        <end position="75"/>
    </location>
</feature>
<feature type="transmembrane region" description="Helical" evidence="8">
    <location>
        <begin position="180"/>
        <end position="200"/>
    </location>
</feature>
<dbReference type="Proteomes" id="UP001595823">
    <property type="component" value="Unassembled WGS sequence"/>
</dbReference>
<protein>
    <submittedName>
        <fullName evidence="9">MFS transporter</fullName>
    </submittedName>
</protein>
<evidence type="ECO:0000256" key="7">
    <source>
        <dbReference type="SAM" id="MobiDB-lite"/>
    </source>
</evidence>
<evidence type="ECO:0000313" key="9">
    <source>
        <dbReference type="EMBL" id="MFC4335132.1"/>
    </source>
</evidence>
<comment type="caution">
    <text evidence="9">The sequence shown here is derived from an EMBL/GenBank/DDBJ whole genome shotgun (WGS) entry which is preliminary data.</text>
</comment>
<dbReference type="Pfam" id="PF05977">
    <property type="entry name" value="MFS_3"/>
    <property type="match status" value="1"/>
</dbReference>
<feature type="transmembrane region" description="Helical" evidence="8">
    <location>
        <begin position="229"/>
        <end position="252"/>
    </location>
</feature>
<evidence type="ECO:0000256" key="4">
    <source>
        <dbReference type="ARBA" id="ARBA00022692"/>
    </source>
</evidence>
<sequence>MSPKIAEQLHQTFRALSVSEYRVYAAGQLGGTLGFWLQTTAVSWLVLQLSGDSGLALGGTLALQFGPMLMFGLFAGRVADGFDKRKVLLLSSIGQALIAGSLATTVLTGHAEIWHVYLAVFASGCIQTIEGPTRQSFFSELVDKDMLPNAISLGSAIFNISRIFGPTLAGLLIALTSTGAVIAVTAALFLSPALANAVLLRRELRNQARPTRDNAVLPALRYLKTRKDILGVLFMVALIGGFAFNFPVTLSLLSKTEFGTDADAFGLLLTCLSVGALVGALYSGRRYTRPSAHDVIWSGLLLGVGTTATGFAPNLPTAGVLLVPTGFAMVYFAQAANQRIQMGVGGKMRGRVMAVYMMIFLGSTPICAPIVGIASDIAGGRAGLWLGGVISVAAGVAGLIAKAASDKGGKPGGAPLKGQAGIERARRRPVAAENS</sequence>
<dbReference type="Gene3D" id="1.20.1250.20">
    <property type="entry name" value="MFS general substrate transporter like domains"/>
    <property type="match status" value="1"/>
</dbReference>
<evidence type="ECO:0000313" key="10">
    <source>
        <dbReference type="Proteomes" id="UP001595823"/>
    </source>
</evidence>
<gene>
    <name evidence="9" type="ORF">ACFPET_07960</name>
</gene>